<keyword evidence="4 8" id="KW-0227">DNA damage</keyword>
<sequence length="238" mass="26921">MTPQPAFLLHRKPYRETSAMIELLTLEHGRVRAVARGVQRPGSKSRSRLQPFTPLHVTWRGESDLKTLNLMETGGSASLLAGEGLLCGFYANELLTRTLPIEMPVPQLFALYSLTLDEIALPAKRAPALRRLEYSLLEALEQLPQFRTLEDEMLAPDVRYDYVVSERRFRAQPEGARGVEGRALKLLASEDWGHVGLARESLWLARRALAPLLGNRPLRSRELMMQLTARRRESRQGA</sequence>
<organism evidence="10 11">
    <name type="scientific">Cobetia crustatorum</name>
    <dbReference type="NCBI Taxonomy" id="553385"/>
    <lineage>
        <taxon>Bacteria</taxon>
        <taxon>Pseudomonadati</taxon>
        <taxon>Pseudomonadota</taxon>
        <taxon>Gammaproteobacteria</taxon>
        <taxon>Oceanospirillales</taxon>
        <taxon>Halomonadaceae</taxon>
        <taxon>Cobetia</taxon>
    </lineage>
</organism>
<proteinExistence type="inferred from homology"/>
<keyword evidence="6 8" id="KW-0234">DNA repair</keyword>
<dbReference type="PANTHER" id="PTHR33991:SF1">
    <property type="entry name" value="DNA REPAIR PROTEIN RECO"/>
    <property type="match status" value="1"/>
</dbReference>
<dbReference type="EMBL" id="VNFH01000001">
    <property type="protein sequence ID" value="TVU73722.1"/>
    <property type="molecule type" value="Genomic_DNA"/>
</dbReference>
<evidence type="ECO:0000256" key="2">
    <source>
        <dbReference type="ARBA" id="ARBA00007452"/>
    </source>
</evidence>
<name>A0A558HX70_9GAMM</name>
<feature type="domain" description="DNA replication/recombination mediator RecO N-terminal" evidence="9">
    <location>
        <begin position="4"/>
        <end position="72"/>
    </location>
</feature>
<evidence type="ECO:0000256" key="1">
    <source>
        <dbReference type="ARBA" id="ARBA00003065"/>
    </source>
</evidence>
<comment type="function">
    <text evidence="1 8">Involved in DNA repair and RecF pathway recombination.</text>
</comment>
<dbReference type="NCBIfam" id="TIGR00613">
    <property type="entry name" value="reco"/>
    <property type="match status" value="1"/>
</dbReference>
<evidence type="ECO:0000256" key="7">
    <source>
        <dbReference type="ARBA" id="ARBA00033409"/>
    </source>
</evidence>
<evidence type="ECO:0000313" key="11">
    <source>
        <dbReference type="Proteomes" id="UP000319941"/>
    </source>
</evidence>
<evidence type="ECO:0000256" key="5">
    <source>
        <dbReference type="ARBA" id="ARBA00023172"/>
    </source>
</evidence>
<dbReference type="Gene3D" id="1.20.1440.120">
    <property type="entry name" value="Recombination protein O, C-terminal domain"/>
    <property type="match status" value="1"/>
</dbReference>
<dbReference type="AlphaFoldDB" id="A0A558HX70"/>
<dbReference type="HAMAP" id="MF_00201">
    <property type="entry name" value="RecO"/>
    <property type="match status" value="1"/>
</dbReference>
<comment type="similarity">
    <text evidence="2 8">Belongs to the RecO family.</text>
</comment>
<keyword evidence="11" id="KW-1185">Reference proteome</keyword>
<dbReference type="RefSeq" id="WP_024952577.1">
    <property type="nucleotide sequence ID" value="NZ_CAWOWR010000001.1"/>
</dbReference>
<accession>A0A558HX70</accession>
<dbReference type="Pfam" id="PF11967">
    <property type="entry name" value="RecO_N"/>
    <property type="match status" value="1"/>
</dbReference>
<reference evidence="10 11" key="1">
    <citation type="submission" date="2019-07" db="EMBL/GenBank/DDBJ databases">
        <title>Diversity of Bacteria from Kongsfjorden, Arctic.</title>
        <authorList>
            <person name="Yu Y."/>
        </authorList>
    </citation>
    <scope>NUCLEOTIDE SEQUENCE [LARGE SCALE GENOMIC DNA]</scope>
    <source>
        <strain evidence="10 11">SM1923</strain>
    </source>
</reference>
<dbReference type="InterPro" id="IPR012340">
    <property type="entry name" value="NA-bd_OB-fold"/>
</dbReference>
<evidence type="ECO:0000256" key="4">
    <source>
        <dbReference type="ARBA" id="ARBA00022763"/>
    </source>
</evidence>
<dbReference type="GO" id="GO:0006310">
    <property type="term" value="P:DNA recombination"/>
    <property type="evidence" value="ECO:0007669"/>
    <property type="project" value="UniProtKB-UniRule"/>
</dbReference>
<dbReference type="InterPro" id="IPR003717">
    <property type="entry name" value="RecO"/>
</dbReference>
<keyword evidence="5 8" id="KW-0233">DNA recombination</keyword>
<gene>
    <name evidence="8 10" type="primary">recO</name>
    <name evidence="10" type="ORF">FQP86_01205</name>
</gene>
<evidence type="ECO:0000256" key="3">
    <source>
        <dbReference type="ARBA" id="ARBA00021310"/>
    </source>
</evidence>
<dbReference type="GO" id="GO:0043590">
    <property type="term" value="C:bacterial nucleoid"/>
    <property type="evidence" value="ECO:0007669"/>
    <property type="project" value="TreeGrafter"/>
</dbReference>
<comment type="caution">
    <text evidence="10">The sequence shown here is derived from an EMBL/GenBank/DDBJ whole genome shotgun (WGS) entry which is preliminary data.</text>
</comment>
<dbReference type="GO" id="GO:0006302">
    <property type="term" value="P:double-strand break repair"/>
    <property type="evidence" value="ECO:0007669"/>
    <property type="project" value="TreeGrafter"/>
</dbReference>
<dbReference type="InterPro" id="IPR042242">
    <property type="entry name" value="RecO_C"/>
</dbReference>
<dbReference type="PANTHER" id="PTHR33991">
    <property type="entry name" value="DNA REPAIR PROTEIN RECO"/>
    <property type="match status" value="1"/>
</dbReference>
<evidence type="ECO:0000313" key="10">
    <source>
        <dbReference type="EMBL" id="TVU73722.1"/>
    </source>
</evidence>
<evidence type="ECO:0000256" key="6">
    <source>
        <dbReference type="ARBA" id="ARBA00023204"/>
    </source>
</evidence>
<dbReference type="SUPFAM" id="SSF50249">
    <property type="entry name" value="Nucleic acid-binding proteins"/>
    <property type="match status" value="1"/>
</dbReference>
<dbReference type="InterPro" id="IPR022572">
    <property type="entry name" value="DNA_rep/recomb_RecO_N"/>
</dbReference>
<dbReference type="Gene3D" id="2.40.50.140">
    <property type="entry name" value="Nucleic acid-binding proteins"/>
    <property type="match status" value="1"/>
</dbReference>
<dbReference type="Pfam" id="PF02565">
    <property type="entry name" value="RecO_C"/>
    <property type="match status" value="1"/>
</dbReference>
<dbReference type="OrthoDB" id="9804792at2"/>
<dbReference type="Proteomes" id="UP000319941">
    <property type="component" value="Unassembled WGS sequence"/>
</dbReference>
<evidence type="ECO:0000256" key="8">
    <source>
        <dbReference type="HAMAP-Rule" id="MF_00201"/>
    </source>
</evidence>
<evidence type="ECO:0000259" key="9">
    <source>
        <dbReference type="Pfam" id="PF11967"/>
    </source>
</evidence>
<protein>
    <recommendedName>
        <fullName evidence="3 8">DNA repair protein RecO</fullName>
    </recommendedName>
    <alternativeName>
        <fullName evidence="7 8">Recombination protein O</fullName>
    </alternativeName>
</protein>
<dbReference type="STRING" id="553385.GCA_000591415_02648"/>